<protein>
    <submittedName>
        <fullName evidence="1">Uncharacterized protein</fullName>
    </submittedName>
</protein>
<sequence>MLDKPQNTNWLENAIDLDIHIGSMNDEVKYATEFLFKELSILVTVERAKARSKEALKLILLNLWISAHLDMPVKYSRNRNDYRHHKRYGKLHFKHKRIISIIDALEELSYIENIKGFYDREKNLGRQSRMYATKKLIDLFCHNNLTEPGFITKQEPEEIIQLKDDDKILKGYPDTDSTISMKSGLIDYNNFIRNQDIRINLNRNTEVNVRFLNQLYHNTLKGVINPSNLKLSYNIIEDSSHSLNSNYDNRISDTRIIEQVVTSYPYSNVPYSYSPTMTKTLREYGSHPYDNEIIIEYSNNIAIQFFHIYFPTMTKTLRIIEDSRKGTDSEQEKNYLGDIGIEHLIFKLNYESLHRVFNKNSFEYGGRFYGAYHLGLPKAIRSEIQINGQPTVELDYSSLHIRMLYHMEGIDYRQDPYGILSETKEERKMYKLVQLISINAENEKKAVMAIRDAFRKKKIQYPLNNDAIHKLLDKFKKVHWQIAKYLHSGQGLKLQNKDSIITEDILISLMNENIPCLPVHDSYIVPEEYEDRLYDKMIEAYEKVMGFEPVIG</sequence>
<dbReference type="AlphaFoldDB" id="A0A975GIE6"/>
<evidence type="ECO:0000313" key="1">
    <source>
        <dbReference type="EMBL" id="QTA82346.1"/>
    </source>
</evidence>
<dbReference type="RefSeq" id="WP_207688286.1">
    <property type="nucleotide sequence ID" value="NZ_CP061799.1"/>
</dbReference>
<accession>A0A975GIE6</accession>
<dbReference type="Proteomes" id="UP000663720">
    <property type="component" value="Chromosome"/>
</dbReference>
<gene>
    <name evidence="1" type="ORF">dnl_47200</name>
</gene>
<organism evidence="1 2">
    <name type="scientific">Desulfonema limicola</name>
    <dbReference type="NCBI Taxonomy" id="45656"/>
    <lineage>
        <taxon>Bacteria</taxon>
        <taxon>Pseudomonadati</taxon>
        <taxon>Thermodesulfobacteriota</taxon>
        <taxon>Desulfobacteria</taxon>
        <taxon>Desulfobacterales</taxon>
        <taxon>Desulfococcaceae</taxon>
        <taxon>Desulfonema</taxon>
    </lineage>
</organism>
<proteinExistence type="predicted"/>
<dbReference type="EMBL" id="CP061799">
    <property type="protein sequence ID" value="QTA82346.1"/>
    <property type="molecule type" value="Genomic_DNA"/>
</dbReference>
<name>A0A975GIE6_9BACT</name>
<dbReference type="KEGG" id="dli:dnl_47200"/>
<evidence type="ECO:0000313" key="2">
    <source>
        <dbReference type="Proteomes" id="UP000663720"/>
    </source>
</evidence>
<reference evidence="1" key="1">
    <citation type="journal article" date="2021" name="Microb. Physiol.">
        <title>Proteogenomic Insights into the Physiology of Marine, Sulfate-Reducing, Filamentous Desulfonema limicola and Desulfonema magnum.</title>
        <authorList>
            <person name="Schnaars V."/>
            <person name="Wohlbrand L."/>
            <person name="Scheve S."/>
            <person name="Hinrichs C."/>
            <person name="Reinhardt R."/>
            <person name="Rabus R."/>
        </authorList>
    </citation>
    <scope>NUCLEOTIDE SEQUENCE</scope>
    <source>
        <strain evidence="1">5ac10</strain>
    </source>
</reference>
<keyword evidence="2" id="KW-1185">Reference proteome</keyword>